<accession>A0A4Q1BGV6</accession>
<evidence type="ECO:0000313" key="2">
    <source>
        <dbReference type="EMBL" id="RXK36811.1"/>
    </source>
</evidence>
<feature type="compositionally biased region" description="Polar residues" evidence="1">
    <location>
        <begin position="1"/>
        <end position="14"/>
    </location>
</feature>
<dbReference type="OrthoDB" id="2575819at2759"/>
<dbReference type="InParanoid" id="A0A4Q1BGV6"/>
<gene>
    <name evidence="2" type="ORF">M231_05895</name>
</gene>
<organism evidence="2 3">
    <name type="scientific">Tremella mesenterica</name>
    <name type="common">Jelly fungus</name>
    <dbReference type="NCBI Taxonomy" id="5217"/>
    <lineage>
        <taxon>Eukaryota</taxon>
        <taxon>Fungi</taxon>
        <taxon>Dikarya</taxon>
        <taxon>Basidiomycota</taxon>
        <taxon>Agaricomycotina</taxon>
        <taxon>Tremellomycetes</taxon>
        <taxon>Tremellales</taxon>
        <taxon>Tremellaceae</taxon>
        <taxon>Tremella</taxon>
    </lineage>
</organism>
<feature type="region of interest" description="Disordered" evidence="1">
    <location>
        <begin position="1"/>
        <end position="118"/>
    </location>
</feature>
<dbReference type="EMBL" id="SDIL01000086">
    <property type="protein sequence ID" value="RXK36811.1"/>
    <property type="molecule type" value="Genomic_DNA"/>
</dbReference>
<keyword evidence="3" id="KW-1185">Reference proteome</keyword>
<dbReference type="Proteomes" id="UP000289152">
    <property type="component" value="Unassembled WGS sequence"/>
</dbReference>
<sequence>MSNEQTFFSGQPGTTGREPFEDSTATGPGDQFVQGGNQHHGHHHHHHHHQEGAIGGGLGAAGTTGFEGGQRGQDQYGAVGAGQTGFENRQTGQDQFGTPQGNYAGGQGNQDAFDTGRTGATQAGVPGAGIGGYGPAKTGGEHADRVGNLNQGAALSDRTTNQGPQTTGAAGTDRFDSDKVWGAGAAGEERGAGWEGGESKAQLKSGGLQGVFATSDKDFVNRERLGEGAYHDDNARFKGNLDGPHGHSALTGREGTYERNPVAQAKSRSGEAVHPNDPNFGSGERAGEQGVEEGEVQNKSIFQKVKDAII</sequence>
<dbReference type="STRING" id="5217.A0A4Q1BGV6"/>
<dbReference type="AlphaFoldDB" id="A0A4Q1BGV6"/>
<proteinExistence type="predicted"/>
<feature type="compositionally biased region" description="Basic residues" evidence="1">
    <location>
        <begin position="39"/>
        <end position="49"/>
    </location>
</feature>
<protein>
    <submittedName>
        <fullName evidence="2">Uncharacterized protein</fullName>
    </submittedName>
</protein>
<feature type="compositionally biased region" description="Gly residues" evidence="1">
    <location>
        <begin position="53"/>
        <end position="71"/>
    </location>
</feature>
<evidence type="ECO:0000256" key="1">
    <source>
        <dbReference type="SAM" id="MobiDB-lite"/>
    </source>
</evidence>
<comment type="caution">
    <text evidence="2">The sequence shown here is derived from an EMBL/GenBank/DDBJ whole genome shotgun (WGS) entry which is preliminary data.</text>
</comment>
<feature type="region of interest" description="Disordered" evidence="1">
    <location>
        <begin position="236"/>
        <end position="298"/>
    </location>
</feature>
<name>A0A4Q1BGV6_TREME</name>
<dbReference type="VEuPathDB" id="FungiDB:TREMEDRAFT_61411"/>
<evidence type="ECO:0000313" key="3">
    <source>
        <dbReference type="Proteomes" id="UP000289152"/>
    </source>
</evidence>
<reference evidence="2 3" key="1">
    <citation type="submission" date="2016-06" db="EMBL/GenBank/DDBJ databases">
        <title>Evolution of pathogenesis and genome organization in the Tremellales.</title>
        <authorList>
            <person name="Cuomo C."/>
            <person name="Litvintseva A."/>
            <person name="Heitman J."/>
            <person name="Chen Y."/>
            <person name="Sun S."/>
            <person name="Springer D."/>
            <person name="Dromer F."/>
            <person name="Young S."/>
            <person name="Zeng Q."/>
            <person name="Chapman S."/>
            <person name="Gujja S."/>
            <person name="Saif S."/>
            <person name="Birren B."/>
        </authorList>
    </citation>
    <scope>NUCLEOTIDE SEQUENCE [LARGE SCALE GENOMIC DNA]</scope>
    <source>
        <strain evidence="2 3">ATCC 28783</strain>
    </source>
</reference>
<feature type="region of interest" description="Disordered" evidence="1">
    <location>
        <begin position="153"/>
        <end position="178"/>
    </location>
</feature>
<feature type="compositionally biased region" description="Polar residues" evidence="1">
    <location>
        <begin position="85"/>
        <end position="101"/>
    </location>
</feature>
<feature type="compositionally biased region" description="Polar residues" evidence="1">
    <location>
        <begin position="153"/>
        <end position="169"/>
    </location>
</feature>